<dbReference type="Proteomes" id="UP000694941">
    <property type="component" value="Unplaced"/>
</dbReference>
<evidence type="ECO:0000256" key="2">
    <source>
        <dbReference type="ARBA" id="ARBA00012513"/>
    </source>
</evidence>
<evidence type="ECO:0000256" key="1">
    <source>
        <dbReference type="ARBA" id="ARBA00010886"/>
    </source>
</evidence>
<dbReference type="InterPro" id="IPR011009">
    <property type="entry name" value="Kinase-like_dom_sf"/>
</dbReference>
<dbReference type="InterPro" id="IPR000719">
    <property type="entry name" value="Prot_kinase_dom"/>
</dbReference>
<dbReference type="Gene3D" id="3.30.200.20">
    <property type="entry name" value="Phosphorylase Kinase, domain 1"/>
    <property type="match status" value="1"/>
</dbReference>
<sequence>MNSKYSKLHQIGSGTFGQVWVVKSQTSERRYVIKEIQLGGMTSYERQQAVSEVTILAECRHQHIIRYKDAFLDEEKVQLSIVMEYADGGEILFIKKSDIYLTIVSKILNWFIQICLGLKYIHTLNILHRDLKTQNLFLTSTGIVKIGDFGIARFLKGNQDLATTAIGTPYYLSPEICQQKPYDHKSDMWSLGCVLYEMSTLSHPFHGRTFQELLMSILCCKYEPISSQYSLLLRDLISVLLRVEPHRRPSASEILAIPAMQCHLYDYFSRHYWNRDNISEGLNMGGAPNPSLGADCEIRRHSTGVTNTRQPKSKISRRTEVRRSASVSVCKGRNLILLSTMKLRMILNYHQYKLIAIREFLPQLILYQERQ</sequence>
<dbReference type="CDD" id="cd08215">
    <property type="entry name" value="STKc_Nek"/>
    <property type="match status" value="1"/>
</dbReference>
<evidence type="ECO:0000256" key="4">
    <source>
        <dbReference type="ARBA" id="ARBA00022679"/>
    </source>
</evidence>
<dbReference type="SUPFAM" id="SSF56112">
    <property type="entry name" value="Protein kinase-like (PK-like)"/>
    <property type="match status" value="1"/>
</dbReference>
<keyword evidence="5 10" id="KW-0547">Nucleotide-binding</keyword>
<name>A0ABM1TQS2_LIMPO</name>
<reference evidence="14" key="1">
    <citation type="submission" date="2025-08" db="UniProtKB">
        <authorList>
            <consortium name="RefSeq"/>
        </authorList>
    </citation>
    <scope>IDENTIFICATION</scope>
    <source>
        <tissue evidence="14">Muscle</tissue>
    </source>
</reference>
<dbReference type="PANTHER" id="PTHR44899">
    <property type="entry name" value="CAMK FAMILY PROTEIN KINASE"/>
    <property type="match status" value="1"/>
</dbReference>
<dbReference type="PROSITE" id="PS00108">
    <property type="entry name" value="PROTEIN_KINASE_ST"/>
    <property type="match status" value="1"/>
</dbReference>
<evidence type="ECO:0000256" key="5">
    <source>
        <dbReference type="ARBA" id="ARBA00022741"/>
    </source>
</evidence>
<dbReference type="InterPro" id="IPR008271">
    <property type="entry name" value="Ser/Thr_kinase_AS"/>
</dbReference>
<keyword evidence="13" id="KW-1185">Reference proteome</keyword>
<dbReference type="PANTHER" id="PTHR44899:SF3">
    <property type="entry name" value="SERINE_THREONINE-PROTEIN KINASE NEK1"/>
    <property type="match status" value="1"/>
</dbReference>
<dbReference type="InterPro" id="IPR017441">
    <property type="entry name" value="Protein_kinase_ATP_BS"/>
</dbReference>
<feature type="binding site" evidence="10">
    <location>
        <position position="34"/>
    </location>
    <ligand>
        <name>ATP</name>
        <dbReference type="ChEBI" id="CHEBI:30616"/>
    </ligand>
</feature>
<dbReference type="RefSeq" id="XP_022258228.1">
    <property type="nucleotide sequence ID" value="XM_022402520.1"/>
</dbReference>
<keyword evidence="7 10" id="KW-0067">ATP-binding</keyword>
<dbReference type="Gene3D" id="1.10.510.10">
    <property type="entry name" value="Transferase(Phosphotransferase) domain 1"/>
    <property type="match status" value="1"/>
</dbReference>
<dbReference type="SMART" id="SM00220">
    <property type="entry name" value="S_TKc"/>
    <property type="match status" value="1"/>
</dbReference>
<organism evidence="13 14">
    <name type="scientific">Limulus polyphemus</name>
    <name type="common">Atlantic horseshoe crab</name>
    <dbReference type="NCBI Taxonomy" id="6850"/>
    <lineage>
        <taxon>Eukaryota</taxon>
        <taxon>Metazoa</taxon>
        <taxon>Ecdysozoa</taxon>
        <taxon>Arthropoda</taxon>
        <taxon>Chelicerata</taxon>
        <taxon>Merostomata</taxon>
        <taxon>Xiphosura</taxon>
        <taxon>Limulidae</taxon>
        <taxon>Limulus</taxon>
    </lineage>
</organism>
<keyword evidence="6" id="KW-0418">Kinase</keyword>
<evidence type="ECO:0000256" key="11">
    <source>
        <dbReference type="RuleBase" id="RU000304"/>
    </source>
</evidence>
<evidence type="ECO:0000256" key="6">
    <source>
        <dbReference type="ARBA" id="ARBA00022777"/>
    </source>
</evidence>
<evidence type="ECO:0000259" key="12">
    <source>
        <dbReference type="PROSITE" id="PS50011"/>
    </source>
</evidence>
<accession>A0ABM1TQS2</accession>
<evidence type="ECO:0000256" key="9">
    <source>
        <dbReference type="ARBA" id="ARBA00048679"/>
    </source>
</evidence>
<evidence type="ECO:0000313" key="14">
    <source>
        <dbReference type="RefSeq" id="XP_022258228.1"/>
    </source>
</evidence>
<comment type="similarity">
    <text evidence="1">Belongs to the protein kinase superfamily. NEK Ser/Thr protein kinase family. NIMA subfamily.</text>
</comment>
<evidence type="ECO:0000256" key="7">
    <source>
        <dbReference type="ARBA" id="ARBA00022840"/>
    </source>
</evidence>
<proteinExistence type="inferred from homology"/>
<evidence type="ECO:0000313" key="13">
    <source>
        <dbReference type="Proteomes" id="UP000694941"/>
    </source>
</evidence>
<feature type="domain" description="Protein kinase" evidence="12">
    <location>
        <begin position="5"/>
        <end position="268"/>
    </location>
</feature>
<comment type="catalytic activity">
    <reaction evidence="8">
        <text>L-threonyl-[protein] + ATP = O-phospho-L-threonyl-[protein] + ADP + H(+)</text>
        <dbReference type="Rhea" id="RHEA:46608"/>
        <dbReference type="Rhea" id="RHEA-COMP:11060"/>
        <dbReference type="Rhea" id="RHEA-COMP:11605"/>
        <dbReference type="ChEBI" id="CHEBI:15378"/>
        <dbReference type="ChEBI" id="CHEBI:30013"/>
        <dbReference type="ChEBI" id="CHEBI:30616"/>
        <dbReference type="ChEBI" id="CHEBI:61977"/>
        <dbReference type="ChEBI" id="CHEBI:456216"/>
        <dbReference type="EC" id="2.7.11.1"/>
    </reaction>
</comment>
<evidence type="ECO:0000256" key="3">
    <source>
        <dbReference type="ARBA" id="ARBA00022527"/>
    </source>
</evidence>
<comment type="catalytic activity">
    <reaction evidence="9">
        <text>L-seryl-[protein] + ATP = O-phospho-L-seryl-[protein] + ADP + H(+)</text>
        <dbReference type="Rhea" id="RHEA:17989"/>
        <dbReference type="Rhea" id="RHEA-COMP:9863"/>
        <dbReference type="Rhea" id="RHEA-COMP:11604"/>
        <dbReference type="ChEBI" id="CHEBI:15378"/>
        <dbReference type="ChEBI" id="CHEBI:29999"/>
        <dbReference type="ChEBI" id="CHEBI:30616"/>
        <dbReference type="ChEBI" id="CHEBI:83421"/>
        <dbReference type="ChEBI" id="CHEBI:456216"/>
        <dbReference type="EC" id="2.7.11.1"/>
    </reaction>
</comment>
<gene>
    <name evidence="14" type="primary">LOC106472925</name>
</gene>
<dbReference type="GeneID" id="106472925"/>
<evidence type="ECO:0000256" key="10">
    <source>
        <dbReference type="PROSITE-ProRule" id="PRU10141"/>
    </source>
</evidence>
<dbReference type="InterPro" id="IPR051131">
    <property type="entry name" value="NEK_Ser/Thr_kinase_NIMA"/>
</dbReference>
<protein>
    <recommendedName>
        <fullName evidence="2">non-specific serine/threonine protein kinase</fullName>
        <ecNumber evidence="2">2.7.11.1</ecNumber>
    </recommendedName>
</protein>
<dbReference type="PROSITE" id="PS00107">
    <property type="entry name" value="PROTEIN_KINASE_ATP"/>
    <property type="match status" value="1"/>
</dbReference>
<evidence type="ECO:0000256" key="8">
    <source>
        <dbReference type="ARBA" id="ARBA00047899"/>
    </source>
</evidence>
<dbReference type="Pfam" id="PF00069">
    <property type="entry name" value="Pkinase"/>
    <property type="match status" value="1"/>
</dbReference>
<keyword evidence="3 11" id="KW-0723">Serine/threonine-protein kinase</keyword>
<dbReference type="EC" id="2.7.11.1" evidence="2"/>
<keyword evidence="4" id="KW-0808">Transferase</keyword>
<dbReference type="PROSITE" id="PS50011">
    <property type="entry name" value="PROTEIN_KINASE_DOM"/>
    <property type="match status" value="1"/>
</dbReference>